<keyword evidence="13" id="KW-0539">Nucleus</keyword>
<evidence type="ECO:0000259" key="16">
    <source>
        <dbReference type="Pfam" id="PF16078"/>
    </source>
</evidence>
<evidence type="ECO:0000256" key="4">
    <source>
        <dbReference type="ARBA" id="ARBA00004173"/>
    </source>
</evidence>
<comment type="cofactor">
    <cofactor evidence="2">
        <name>thiamine diphosphate</name>
        <dbReference type="ChEBI" id="CHEBI:58937"/>
    </cofactor>
</comment>
<keyword evidence="12" id="KW-0324">Glycolysis</keyword>
<evidence type="ECO:0000256" key="8">
    <source>
        <dbReference type="ARBA" id="ARBA00022842"/>
    </source>
</evidence>
<dbReference type="EMBL" id="JABWUV010000011">
    <property type="protein sequence ID" value="KAF6319933.1"/>
    <property type="molecule type" value="Genomic_DNA"/>
</dbReference>
<evidence type="ECO:0000256" key="1">
    <source>
        <dbReference type="ARBA" id="ARBA00001946"/>
    </source>
</evidence>
<dbReference type="InterPro" id="IPR032106">
    <property type="entry name" value="2-oxogl_dehyd_N"/>
</dbReference>
<evidence type="ECO:0000256" key="2">
    <source>
        <dbReference type="ARBA" id="ARBA00001964"/>
    </source>
</evidence>
<evidence type="ECO:0000256" key="10">
    <source>
        <dbReference type="ARBA" id="ARBA00023052"/>
    </source>
</evidence>
<dbReference type="InterPro" id="IPR042179">
    <property type="entry name" value="KGD_C_sf"/>
</dbReference>
<evidence type="ECO:0000313" key="18">
    <source>
        <dbReference type="EMBL" id="KAF6319933.1"/>
    </source>
</evidence>
<dbReference type="Pfam" id="PF16870">
    <property type="entry name" value="OxoGdeHyase_C"/>
    <property type="match status" value="1"/>
</dbReference>
<dbReference type="Gene3D" id="3.40.50.11610">
    <property type="entry name" value="Multifunctional 2-oxoglutarate metabolism enzyme, C-terminal domain"/>
    <property type="match status" value="1"/>
</dbReference>
<evidence type="ECO:0000256" key="14">
    <source>
        <dbReference type="ARBA" id="ARBA00030680"/>
    </source>
</evidence>
<evidence type="ECO:0000256" key="6">
    <source>
        <dbReference type="ARBA" id="ARBA00012280"/>
    </source>
</evidence>
<evidence type="ECO:0000313" key="19">
    <source>
        <dbReference type="Proteomes" id="UP000527355"/>
    </source>
</evidence>
<dbReference type="InterPro" id="IPR031717">
    <property type="entry name" value="ODO-1/KGD_C"/>
</dbReference>
<evidence type="ECO:0000256" key="12">
    <source>
        <dbReference type="ARBA" id="ARBA00023152"/>
    </source>
</evidence>
<proteinExistence type="inferred from homology"/>
<dbReference type="GO" id="GO:0046872">
    <property type="term" value="F:metal ion binding"/>
    <property type="evidence" value="ECO:0007669"/>
    <property type="project" value="UniProtKB-KW"/>
</dbReference>
<dbReference type="FunFam" id="1.10.287.1150:FF:000001">
    <property type="entry name" value="2-oxoglutarate dehydrogenase, mitochondrial isoform X1"/>
    <property type="match status" value="1"/>
</dbReference>
<keyword evidence="19" id="KW-1185">Reference proteome</keyword>
<reference evidence="18 19" key="1">
    <citation type="journal article" date="2020" name="Nature">
        <title>Six reference-quality genomes reveal evolution of bat adaptations.</title>
        <authorList>
            <person name="Jebb D."/>
            <person name="Huang Z."/>
            <person name="Pippel M."/>
            <person name="Hughes G.M."/>
            <person name="Lavrichenko K."/>
            <person name="Devanna P."/>
            <person name="Winkler S."/>
            <person name="Jermiin L.S."/>
            <person name="Skirmuntt E.C."/>
            <person name="Katzourakis A."/>
            <person name="Burkitt-Gray L."/>
            <person name="Ray D.A."/>
            <person name="Sullivan K.A.M."/>
            <person name="Roscito J.G."/>
            <person name="Kirilenko B.M."/>
            <person name="Davalos L.M."/>
            <person name="Corthals A.P."/>
            <person name="Power M.L."/>
            <person name="Jones G."/>
            <person name="Ransome R.D."/>
            <person name="Dechmann D.K.N."/>
            <person name="Locatelli A.G."/>
            <person name="Puechmaille S.J."/>
            <person name="Fedrigo O."/>
            <person name="Jarvis E.D."/>
            <person name="Hiller M."/>
            <person name="Vernes S.C."/>
            <person name="Myers E.W."/>
            <person name="Teeling E.C."/>
        </authorList>
    </citation>
    <scope>NUCLEOTIDE SEQUENCE [LARGE SCALE GENOMIC DNA]</scope>
    <source>
        <strain evidence="18">MMyoMyo1</strain>
        <tissue evidence="18">Flight muscle</tissue>
    </source>
</reference>
<keyword evidence="8" id="KW-0460">Magnesium</keyword>
<feature type="domain" description="2-oxoglutarate dehydrogenase E1 component/KDG C-terminal" evidence="17">
    <location>
        <begin position="291"/>
        <end position="413"/>
    </location>
</feature>
<dbReference type="GO" id="GO:0045252">
    <property type="term" value="C:oxoglutarate dehydrogenase complex"/>
    <property type="evidence" value="ECO:0007669"/>
    <property type="project" value="TreeGrafter"/>
</dbReference>
<dbReference type="GO" id="GO:0006099">
    <property type="term" value="P:tricarboxylic acid cycle"/>
    <property type="evidence" value="ECO:0007669"/>
    <property type="project" value="TreeGrafter"/>
</dbReference>
<evidence type="ECO:0000256" key="5">
    <source>
        <dbReference type="ARBA" id="ARBA00006936"/>
    </source>
</evidence>
<sequence>MFHLRTCATKLRPLTASQTVKTFSQNRPAAARTFGQIRCYTAPVAAEPFLSGTSSNYVEEMYYAWLENPKSVHKSWDIFFRNTNAGAPPGTAYQSPLPLSMGALSAAARAQPLVGTQTNVDKLVEDHLAVQSLIRAYQIRGHHVAQLDPLGILDADLDSSVPADIVSSTDKLGFYGLDESDLDKVFQLPTTTFIGGQESALPLREIIRRLENAYCQHIGVEFMFINDLEQCQWIRRKFETPGVMQFTNEEKRTLLARLVRSTRFEEFLQRKWSSEKRFGLEGCEVLIPALTQNPENVKRLLFCTGKVYYDLTRERKARDMVEQVAITRIEQLSPFPFDLLLQEVQKYPNADLAWCQEEHKNQGYYDYVKPRLRTTINRAKPVWYAGRDPAAAPATGNKKTHLTELQRLLDTAFDLDAFKNFS</sequence>
<dbReference type="AlphaFoldDB" id="A0A7J7V4A6"/>
<keyword evidence="10" id="KW-0786">Thiamine pyrophosphate</keyword>
<dbReference type="SUPFAM" id="SSF52518">
    <property type="entry name" value="Thiamin diphosphate-binding fold (THDP-binding)"/>
    <property type="match status" value="1"/>
</dbReference>
<comment type="cofactor">
    <cofactor evidence="1">
        <name>Mg(2+)</name>
        <dbReference type="ChEBI" id="CHEBI:18420"/>
    </cofactor>
</comment>
<dbReference type="FunFam" id="3.40.50.11610:FF:000003">
    <property type="entry name" value="2-oxoglutarate dehydrogenase, isoform X4"/>
    <property type="match status" value="1"/>
</dbReference>
<organism evidence="18 19">
    <name type="scientific">Myotis myotis</name>
    <name type="common">Greater mouse-eared bat</name>
    <name type="synonym">Vespertilio myotis</name>
    <dbReference type="NCBI Taxonomy" id="51298"/>
    <lineage>
        <taxon>Eukaryota</taxon>
        <taxon>Metazoa</taxon>
        <taxon>Chordata</taxon>
        <taxon>Craniata</taxon>
        <taxon>Vertebrata</taxon>
        <taxon>Euteleostomi</taxon>
        <taxon>Mammalia</taxon>
        <taxon>Eutheria</taxon>
        <taxon>Laurasiatheria</taxon>
        <taxon>Chiroptera</taxon>
        <taxon>Yangochiroptera</taxon>
        <taxon>Vespertilionidae</taxon>
        <taxon>Myotis</taxon>
    </lineage>
</organism>
<dbReference type="GO" id="GO:0005634">
    <property type="term" value="C:nucleus"/>
    <property type="evidence" value="ECO:0007669"/>
    <property type="project" value="UniProtKB-SubCell"/>
</dbReference>
<dbReference type="GO" id="GO:0005739">
    <property type="term" value="C:mitochondrion"/>
    <property type="evidence" value="ECO:0007669"/>
    <property type="project" value="UniProtKB-SubCell"/>
</dbReference>
<dbReference type="Gene3D" id="1.10.287.1150">
    <property type="entry name" value="TPP helical domain"/>
    <property type="match status" value="1"/>
</dbReference>
<evidence type="ECO:0000256" key="15">
    <source>
        <dbReference type="ARBA" id="ARBA00051042"/>
    </source>
</evidence>
<protein>
    <recommendedName>
        <fullName evidence="6">oxoglutarate dehydrogenase (succinyl-transferring)</fullName>
        <ecNumber evidence="6">1.2.4.2</ecNumber>
    </recommendedName>
    <alternativeName>
        <fullName evidence="14">Alpha-ketoglutarate dehydrogenase</fullName>
    </alternativeName>
</protein>
<comment type="catalytic activity">
    <reaction evidence="15">
        <text>N(6)-[(R)-lipoyl]-L-lysyl-[protein] + 2-oxoglutarate + H(+) = N(6)-[(R)-S(8)-succinyldihydrolipoyl]-L-lysyl-[protein] + CO2</text>
        <dbReference type="Rhea" id="RHEA:12188"/>
        <dbReference type="Rhea" id="RHEA-COMP:10474"/>
        <dbReference type="Rhea" id="RHEA-COMP:20092"/>
        <dbReference type="ChEBI" id="CHEBI:15378"/>
        <dbReference type="ChEBI" id="CHEBI:16526"/>
        <dbReference type="ChEBI" id="CHEBI:16810"/>
        <dbReference type="ChEBI" id="CHEBI:83099"/>
        <dbReference type="ChEBI" id="CHEBI:83120"/>
        <dbReference type="EC" id="1.2.4.2"/>
    </reaction>
    <physiologicalReaction direction="left-to-right" evidence="15">
        <dbReference type="Rhea" id="RHEA:12189"/>
    </physiologicalReaction>
</comment>
<dbReference type="VEuPathDB" id="HostDB:GeneID_118665870"/>
<evidence type="ECO:0000256" key="13">
    <source>
        <dbReference type="ARBA" id="ARBA00023242"/>
    </source>
</evidence>
<dbReference type="GO" id="GO:0004591">
    <property type="term" value="F:oxoglutarate dehydrogenase (succinyl-transferring) activity"/>
    <property type="evidence" value="ECO:0007669"/>
    <property type="project" value="UniProtKB-EC"/>
</dbReference>
<dbReference type="GO" id="GO:0030976">
    <property type="term" value="F:thiamine pyrophosphate binding"/>
    <property type="evidence" value="ECO:0007669"/>
    <property type="project" value="InterPro"/>
</dbReference>
<evidence type="ECO:0000256" key="7">
    <source>
        <dbReference type="ARBA" id="ARBA00022723"/>
    </source>
</evidence>
<comment type="subcellular location">
    <subcellularLocation>
        <location evidence="4">Mitochondrion</location>
    </subcellularLocation>
    <subcellularLocation>
        <location evidence="3">Nucleus</location>
    </subcellularLocation>
</comment>
<feature type="domain" description="2-oxoglutarate dehydrogenase E1 component N-terminal" evidence="16">
    <location>
        <begin position="48"/>
        <end position="86"/>
    </location>
</feature>
<keyword evidence="7" id="KW-0479">Metal-binding</keyword>
<gene>
    <name evidence="18" type="ORF">mMyoMyo1_014320</name>
</gene>
<dbReference type="PANTHER" id="PTHR23152:SF7">
    <property type="entry name" value="2-OXOGLUTARATE DEHYDROGENASE COMPLEX COMPONENT E1"/>
    <property type="match status" value="1"/>
</dbReference>
<dbReference type="InterPro" id="IPR011603">
    <property type="entry name" value="2oxoglutarate_DH_E1"/>
</dbReference>
<dbReference type="Pfam" id="PF16078">
    <property type="entry name" value="2-oxogl_dehyd_N"/>
    <property type="match status" value="1"/>
</dbReference>
<name>A0A7J7V4A6_MYOMY</name>
<comment type="similarity">
    <text evidence="5">Belongs to the alpha-ketoglutarate dehydrogenase family.</text>
</comment>
<keyword evidence="9" id="KW-0560">Oxidoreductase</keyword>
<evidence type="ECO:0000259" key="17">
    <source>
        <dbReference type="Pfam" id="PF16870"/>
    </source>
</evidence>
<comment type="caution">
    <text evidence="18">The sequence shown here is derived from an EMBL/GenBank/DDBJ whole genome shotgun (WGS) entry which is preliminary data.</text>
</comment>
<keyword evidence="11" id="KW-0496">Mitochondrion</keyword>
<accession>A0A7J7V4A6</accession>
<dbReference type="EC" id="1.2.4.2" evidence="6"/>
<dbReference type="InterPro" id="IPR029061">
    <property type="entry name" value="THDP-binding"/>
</dbReference>
<dbReference type="Proteomes" id="UP000527355">
    <property type="component" value="Unassembled WGS sequence"/>
</dbReference>
<dbReference type="PANTHER" id="PTHR23152">
    <property type="entry name" value="2-OXOGLUTARATE DEHYDROGENASE"/>
    <property type="match status" value="1"/>
</dbReference>
<evidence type="ECO:0000256" key="11">
    <source>
        <dbReference type="ARBA" id="ARBA00023128"/>
    </source>
</evidence>
<dbReference type="GO" id="GO:0006096">
    <property type="term" value="P:glycolytic process"/>
    <property type="evidence" value="ECO:0007669"/>
    <property type="project" value="UniProtKB-KW"/>
</dbReference>
<evidence type="ECO:0000256" key="3">
    <source>
        <dbReference type="ARBA" id="ARBA00004123"/>
    </source>
</evidence>
<evidence type="ECO:0000256" key="9">
    <source>
        <dbReference type="ARBA" id="ARBA00023002"/>
    </source>
</evidence>